<dbReference type="AlphaFoldDB" id="A0A9D2AT81"/>
<feature type="transmembrane region" description="Helical" evidence="3">
    <location>
        <begin position="787"/>
        <end position="808"/>
    </location>
</feature>
<sequence>MKAKVKRTISFAFAAVLIFASLLTALPGQAGSRVLAEGTQSAVVTSGTTEWQYRDDNKVPAEGWKTSEAVTGQEWKTGKGSFGAKNGAVGDLGGGYTPDILLDQYISGTSDDIPVFYFRTTFDAAEPEKVTEITGSVVYDDAAVVYVNGKKIAGFDDGTFDESGYGGSNASTPKTGEIQYRDIEALGLKATGNVVSVELHNGRASSSDIYFDFTELVLHTGEQAAQEEEVKGLSLEIGADETQRNVAWLGTSSEETYLQVAERPADYADGAEFPEEAAVVYKAEQSASQVNGFRSNDATMTDLKENTSYLYRVGNEKGWSETCSFTTQSFGTDEAFSFLFAGDPQIGASGNSGNDTINWQNTMRRSLAAFPETSFLLSAGDQVNSNGSDTEYEGFLSPEAIRSVPLAVNVGNHDNGNSRYTDYYNMPNSSSLGISSNTGDESGDYWFMYNGTLFMSINSNNTNTSEHKAFLQDAMDKNPDAVWTVVSFHHSTYSVANHYTDSDIINRRTELSPVFSELGIDVVLMGHDHYYTRTYMMEGSNPVIPEGNNVQAGEEAPAEVINPEEGQVFYLTANSASGSKYYGKNGSLGTGWPDYVAVQDQSNRTSITNVTVSENEFRVDTYYTDQDDLELMDSFTIKRKDAPVITVPTEEGQKTELKIGQAFNPMTGVSATDCDGNDLTERVFVTVYKTDGENEAQVQYVDTSAEGSYRIVYEVTDAYGSSAQAEQLVTVAASGGTTDPEDPDNPGSTTDPDNPGNPGGTAGSGDQSGAGTVDGGQKPVVQTGDNALPTALYLAVMSGAAAAGILIIRRGRERK</sequence>
<comment type="caution">
    <text evidence="8">The sequence shown here is derived from an EMBL/GenBank/DDBJ whole genome shotgun (WGS) entry which is preliminary data.</text>
</comment>
<dbReference type="PANTHER" id="PTHR45867">
    <property type="entry name" value="PURPLE ACID PHOSPHATASE"/>
    <property type="match status" value="1"/>
</dbReference>
<dbReference type="Pfam" id="PF16403">
    <property type="entry name" value="Bact_surface_Ig-like"/>
    <property type="match status" value="1"/>
</dbReference>
<organism evidence="8 9">
    <name type="scientific">Candidatus Mediterraneibacter caccavium</name>
    <dbReference type="NCBI Taxonomy" id="2838661"/>
    <lineage>
        <taxon>Bacteria</taxon>
        <taxon>Bacillati</taxon>
        <taxon>Bacillota</taxon>
        <taxon>Clostridia</taxon>
        <taxon>Lachnospirales</taxon>
        <taxon>Lachnospiraceae</taxon>
        <taxon>Mediterraneibacter</taxon>
    </lineage>
</organism>
<dbReference type="Pfam" id="PF16656">
    <property type="entry name" value="Pur_ac_phosph_N"/>
    <property type="match status" value="1"/>
</dbReference>
<evidence type="ECO:0000256" key="1">
    <source>
        <dbReference type="ARBA" id="ARBA00022729"/>
    </source>
</evidence>
<protein>
    <submittedName>
        <fullName evidence="8">Metallophosphoesterase</fullName>
    </submittedName>
</protein>
<dbReference type="EMBL" id="DXFA01000079">
    <property type="protein sequence ID" value="HIX48191.1"/>
    <property type="molecule type" value="Genomic_DNA"/>
</dbReference>
<dbReference type="SUPFAM" id="SSF49363">
    <property type="entry name" value="Purple acid phosphatase, N-terminal domain"/>
    <property type="match status" value="1"/>
</dbReference>
<feature type="region of interest" description="Disordered" evidence="2">
    <location>
        <begin position="734"/>
        <end position="782"/>
    </location>
</feature>
<dbReference type="InterPro" id="IPR004843">
    <property type="entry name" value="Calcineurin-like_PHP"/>
</dbReference>
<feature type="compositionally biased region" description="Gly residues" evidence="2">
    <location>
        <begin position="757"/>
        <end position="774"/>
    </location>
</feature>
<dbReference type="SUPFAM" id="SSF56300">
    <property type="entry name" value="Metallo-dependent phosphatases"/>
    <property type="match status" value="1"/>
</dbReference>
<dbReference type="InterPro" id="IPR015914">
    <property type="entry name" value="PAPs_N"/>
</dbReference>
<dbReference type="InterPro" id="IPR029052">
    <property type="entry name" value="Metallo-depent_PP-like"/>
</dbReference>
<accession>A0A9D2AT81</accession>
<evidence type="ECO:0000256" key="4">
    <source>
        <dbReference type="SAM" id="SignalP"/>
    </source>
</evidence>
<feature type="signal peptide" evidence="4">
    <location>
        <begin position="1"/>
        <end position="30"/>
    </location>
</feature>
<feature type="chain" id="PRO_5038438332" evidence="4">
    <location>
        <begin position="31"/>
        <end position="815"/>
    </location>
</feature>
<dbReference type="GO" id="GO:0046872">
    <property type="term" value="F:metal ion binding"/>
    <property type="evidence" value="ECO:0007669"/>
    <property type="project" value="InterPro"/>
</dbReference>
<dbReference type="Gene3D" id="2.60.120.260">
    <property type="entry name" value="Galactose-binding domain-like"/>
    <property type="match status" value="1"/>
</dbReference>
<keyword evidence="3" id="KW-1133">Transmembrane helix</keyword>
<keyword evidence="3" id="KW-0472">Membrane</keyword>
<dbReference type="Gene3D" id="2.60.40.10">
    <property type="entry name" value="Immunoglobulins"/>
    <property type="match status" value="1"/>
</dbReference>
<dbReference type="PANTHER" id="PTHR45867:SF3">
    <property type="entry name" value="ACID PHOSPHATASE TYPE 7"/>
    <property type="match status" value="1"/>
</dbReference>
<dbReference type="GO" id="GO:0003993">
    <property type="term" value="F:acid phosphatase activity"/>
    <property type="evidence" value="ECO:0007669"/>
    <property type="project" value="InterPro"/>
</dbReference>
<keyword evidence="3" id="KW-0812">Transmembrane</keyword>
<feature type="domain" description="Calcineurin-like phosphoesterase" evidence="5">
    <location>
        <begin position="338"/>
        <end position="531"/>
    </location>
</feature>
<reference evidence="8" key="2">
    <citation type="submission" date="2021-04" db="EMBL/GenBank/DDBJ databases">
        <authorList>
            <person name="Gilroy R."/>
        </authorList>
    </citation>
    <scope>NUCLEOTIDE SEQUENCE</scope>
    <source>
        <strain evidence="8">ChiSjej5B23-15282</strain>
    </source>
</reference>
<dbReference type="Pfam" id="PF00149">
    <property type="entry name" value="Metallophos"/>
    <property type="match status" value="1"/>
</dbReference>
<evidence type="ECO:0000313" key="8">
    <source>
        <dbReference type="EMBL" id="HIX48191.1"/>
    </source>
</evidence>
<name>A0A9D2AT81_9FIRM</name>
<evidence type="ECO:0000256" key="2">
    <source>
        <dbReference type="SAM" id="MobiDB-lite"/>
    </source>
</evidence>
<evidence type="ECO:0000259" key="5">
    <source>
        <dbReference type="Pfam" id="PF00149"/>
    </source>
</evidence>
<dbReference type="Proteomes" id="UP000824243">
    <property type="component" value="Unassembled WGS sequence"/>
</dbReference>
<dbReference type="InterPro" id="IPR032179">
    <property type="entry name" value="Cry22Aa_Ig-like"/>
</dbReference>
<dbReference type="Gene3D" id="3.60.21.10">
    <property type="match status" value="1"/>
</dbReference>
<keyword evidence="1 4" id="KW-0732">Signal</keyword>
<proteinExistence type="predicted"/>
<evidence type="ECO:0000259" key="6">
    <source>
        <dbReference type="Pfam" id="PF16403"/>
    </source>
</evidence>
<evidence type="ECO:0000313" key="9">
    <source>
        <dbReference type="Proteomes" id="UP000824243"/>
    </source>
</evidence>
<evidence type="ECO:0000259" key="7">
    <source>
        <dbReference type="Pfam" id="PF16656"/>
    </source>
</evidence>
<feature type="domain" description="Purple acid phosphatase N-terminal" evidence="7">
    <location>
        <begin position="233"/>
        <end position="327"/>
    </location>
</feature>
<dbReference type="InterPro" id="IPR013783">
    <property type="entry name" value="Ig-like_fold"/>
</dbReference>
<reference evidence="8" key="1">
    <citation type="journal article" date="2021" name="PeerJ">
        <title>Extensive microbial diversity within the chicken gut microbiome revealed by metagenomics and culture.</title>
        <authorList>
            <person name="Gilroy R."/>
            <person name="Ravi A."/>
            <person name="Getino M."/>
            <person name="Pursley I."/>
            <person name="Horton D.L."/>
            <person name="Alikhan N.F."/>
            <person name="Baker D."/>
            <person name="Gharbi K."/>
            <person name="Hall N."/>
            <person name="Watson M."/>
            <person name="Adriaenssens E.M."/>
            <person name="Foster-Nyarko E."/>
            <person name="Jarju S."/>
            <person name="Secka A."/>
            <person name="Antonio M."/>
            <person name="Oren A."/>
            <person name="Chaudhuri R.R."/>
            <person name="La Ragione R."/>
            <person name="Hildebrand F."/>
            <person name="Pallen M.J."/>
        </authorList>
    </citation>
    <scope>NUCLEOTIDE SEQUENCE</scope>
    <source>
        <strain evidence="8">ChiSjej5B23-15282</strain>
    </source>
</reference>
<evidence type="ECO:0000256" key="3">
    <source>
        <dbReference type="SAM" id="Phobius"/>
    </source>
</evidence>
<feature type="domain" description="Pesticidal crystal protein Cry22Aa Ig-like" evidence="6">
    <location>
        <begin position="653"/>
        <end position="731"/>
    </location>
</feature>
<dbReference type="InterPro" id="IPR008963">
    <property type="entry name" value="Purple_acid_Pase-like_N"/>
</dbReference>
<gene>
    <name evidence="8" type="ORF">H9981_04150</name>
</gene>